<accession>A0A9E5JUY5</accession>
<proteinExistence type="predicted"/>
<keyword evidence="2" id="KW-1185">Reference proteome</keyword>
<dbReference type="OrthoDB" id="9813214at2"/>
<evidence type="ECO:0000313" key="1">
    <source>
        <dbReference type="EMBL" id="NHF62893.1"/>
    </source>
</evidence>
<evidence type="ECO:0000313" key="2">
    <source>
        <dbReference type="Proteomes" id="UP000818266"/>
    </source>
</evidence>
<gene>
    <name evidence="1" type="ORF">FK219_006530</name>
</gene>
<dbReference type="Proteomes" id="UP000818266">
    <property type="component" value="Unassembled WGS sequence"/>
</dbReference>
<reference evidence="1 2" key="2">
    <citation type="submission" date="2020-03" db="EMBL/GenBank/DDBJ databases">
        <title>Chryseoglobus sp. isolated from a deep-sea seamount.</title>
        <authorList>
            <person name="Zhang D.-C."/>
        </authorList>
    </citation>
    <scope>NUCLEOTIDE SEQUENCE [LARGE SCALE GENOMIC DNA]</scope>
    <source>
        <strain evidence="1 2">KN1116</strain>
    </source>
</reference>
<dbReference type="EMBL" id="VIKT02000008">
    <property type="protein sequence ID" value="NHF62893.1"/>
    <property type="molecule type" value="Genomic_DNA"/>
</dbReference>
<name>A0A9E5JUY5_9MICO</name>
<reference evidence="1 2" key="1">
    <citation type="submission" date="2019-06" db="EMBL/GenBank/DDBJ databases">
        <authorList>
            <person name="De-Chao Zhang Q."/>
        </authorList>
    </citation>
    <scope>NUCLEOTIDE SEQUENCE [LARGE SCALE GENOMIC DNA]</scope>
    <source>
        <strain evidence="1 2">KN1116</strain>
    </source>
</reference>
<dbReference type="SUPFAM" id="SSF53756">
    <property type="entry name" value="UDP-Glycosyltransferase/glycogen phosphorylase"/>
    <property type="match status" value="1"/>
</dbReference>
<comment type="caution">
    <text evidence="1">The sequence shown here is derived from an EMBL/GenBank/DDBJ whole genome shotgun (WGS) entry which is preliminary data.</text>
</comment>
<organism evidence="1 2">
    <name type="scientific">Microcella pacifica</name>
    <dbReference type="NCBI Taxonomy" id="2591847"/>
    <lineage>
        <taxon>Bacteria</taxon>
        <taxon>Bacillati</taxon>
        <taxon>Actinomycetota</taxon>
        <taxon>Actinomycetes</taxon>
        <taxon>Micrococcales</taxon>
        <taxon>Microbacteriaceae</taxon>
        <taxon>Microcella</taxon>
    </lineage>
</organism>
<dbReference type="Gene3D" id="3.40.50.2000">
    <property type="entry name" value="Glycogen Phosphorylase B"/>
    <property type="match status" value="1"/>
</dbReference>
<dbReference type="RefSeq" id="WP_152582453.1">
    <property type="nucleotide sequence ID" value="NZ_VIKT02000008.1"/>
</dbReference>
<dbReference type="AlphaFoldDB" id="A0A9E5JUY5"/>
<sequence>MPTERVALLAVPSEILNDPRVRREIDWLTDAGWVVDTLGFGPHPSPQVRTHYELLPPTVWESSPWRQLVLHGLMTNSAKFRRIIQQRIPTDAADAVRAGTYDLIVFNDRELAPWSRDRDVFGGLTATHLHLDMHEYFTQRMRERTPFGLLAWSWQRWLTRRLGDPQFTTRSTVSQRLADYYEHDRGMPRPAVVRNIPEYVEQEPRAVDPQRIRLIYHGLAHWERGLRDLIDTMGLVDDRFELTLMLTGDDAMIDEVRRIAAPHGDRIVLRPGVPVKEIARTINEYDLAMMVYRPVSPNVRYMLPNKLFEAVQGRIGVVTGRNEVMIAEHEPYGFGVVVEPWGAQKTAELLNALTAEKVQQLKEAAHAAAPVLHSENEKQNLLQTVGAR</sequence>
<protein>
    <submittedName>
        <fullName evidence="1">Glycosyltransferase</fullName>
    </submittedName>
</protein>